<dbReference type="HOGENOM" id="CLU_2823433_0_0_9"/>
<dbReference type="AlphaFoldDB" id="W6S2S5"/>
<protein>
    <submittedName>
        <fullName evidence="1">Uncharacterized protein</fullName>
    </submittedName>
</protein>
<accession>W6S2S5</accession>
<organism evidence="1 2">
    <name type="scientific">Clostridium bornimense</name>
    <dbReference type="NCBI Taxonomy" id="1216932"/>
    <lineage>
        <taxon>Bacteria</taxon>
        <taxon>Bacillati</taxon>
        <taxon>Bacillota</taxon>
        <taxon>Clostridia</taxon>
        <taxon>Eubacteriales</taxon>
        <taxon>Clostridiaceae</taxon>
        <taxon>Clostridium</taxon>
    </lineage>
</organism>
<dbReference type="Proteomes" id="UP000019426">
    <property type="component" value="Chromosome M2/40_rep2"/>
</dbReference>
<reference evidence="1 2" key="1">
    <citation type="submission" date="2013-11" db="EMBL/GenBank/DDBJ databases">
        <title>Complete genome sequence of Clostridum sp. M2/40.</title>
        <authorList>
            <person name="Wibberg D."/>
            <person name="Puehler A."/>
            <person name="Schlueter A."/>
        </authorList>
    </citation>
    <scope>NUCLEOTIDE SEQUENCE [LARGE SCALE GENOMIC DNA]</scope>
    <source>
        <strain evidence="2">M2/40</strain>
    </source>
</reference>
<keyword evidence="2" id="KW-1185">Reference proteome</keyword>
<evidence type="ECO:0000313" key="1">
    <source>
        <dbReference type="EMBL" id="CDM70209.1"/>
    </source>
</evidence>
<proteinExistence type="predicted"/>
<dbReference type="EMBL" id="HG917869">
    <property type="protein sequence ID" value="CDM70209.1"/>
    <property type="molecule type" value="Genomic_DNA"/>
</dbReference>
<evidence type="ECO:0000313" key="2">
    <source>
        <dbReference type="Proteomes" id="UP000019426"/>
    </source>
</evidence>
<dbReference type="KEGG" id="clt:CM240_3092"/>
<sequence length="66" mass="8020">MENSFIIYINQRSKSFCFVQSSEYMIKIPKYKSVSLNINVPKIYIDTLKKNNYIEVSYNEFKKYLY</sequence>
<dbReference type="RefSeq" id="WP_044040349.1">
    <property type="nucleotide sequence ID" value="NZ_HG917869.1"/>
</dbReference>
<gene>
    <name evidence="1" type="ORF">CM240_3092</name>
</gene>
<name>W6S2S5_9CLOT</name>